<organism evidence="2 3">
    <name type="scientific">Mucuna pruriens</name>
    <name type="common">Velvet bean</name>
    <name type="synonym">Dolichos pruriens</name>
    <dbReference type="NCBI Taxonomy" id="157652"/>
    <lineage>
        <taxon>Eukaryota</taxon>
        <taxon>Viridiplantae</taxon>
        <taxon>Streptophyta</taxon>
        <taxon>Embryophyta</taxon>
        <taxon>Tracheophyta</taxon>
        <taxon>Spermatophyta</taxon>
        <taxon>Magnoliopsida</taxon>
        <taxon>eudicotyledons</taxon>
        <taxon>Gunneridae</taxon>
        <taxon>Pentapetalae</taxon>
        <taxon>rosids</taxon>
        <taxon>fabids</taxon>
        <taxon>Fabales</taxon>
        <taxon>Fabaceae</taxon>
        <taxon>Papilionoideae</taxon>
        <taxon>50 kb inversion clade</taxon>
        <taxon>NPAAA clade</taxon>
        <taxon>indigoferoid/millettioid clade</taxon>
        <taxon>Phaseoleae</taxon>
        <taxon>Mucuna</taxon>
    </lineage>
</organism>
<dbReference type="Pfam" id="PF13960">
    <property type="entry name" value="DUF4218"/>
    <property type="match status" value="1"/>
</dbReference>
<name>A0A371H2R3_MUCPR</name>
<protein>
    <recommendedName>
        <fullName evidence="1">DUF4218 domain-containing protein</fullName>
    </recommendedName>
</protein>
<sequence length="125" mass="14630">MSNRYASNFPRCVTNIGMMHGMNNHDSYILIIICKLDKTYPPILLDLVEHLPIHLLNKTILVVQILVDIFIGNSKYVVKNKTRGKGSICVFYLHCVRQPFSHHFKNFSLLITRFKNDPRMEHENF</sequence>
<feature type="non-terminal residue" evidence="2">
    <location>
        <position position="1"/>
    </location>
</feature>
<gene>
    <name evidence="2" type="ORF">CR513_20181</name>
</gene>
<keyword evidence="3" id="KW-1185">Reference proteome</keyword>
<reference evidence="2" key="1">
    <citation type="submission" date="2018-05" db="EMBL/GenBank/DDBJ databases">
        <title>Draft genome of Mucuna pruriens seed.</title>
        <authorList>
            <person name="Nnadi N.E."/>
            <person name="Vos R."/>
            <person name="Hasami M.H."/>
            <person name="Devisetty U.K."/>
            <person name="Aguiy J.C."/>
        </authorList>
    </citation>
    <scope>NUCLEOTIDE SEQUENCE [LARGE SCALE GENOMIC DNA]</scope>
    <source>
        <strain evidence="2">JCA_2017</strain>
    </source>
</reference>
<dbReference type="EMBL" id="QJKJ01003739">
    <property type="protein sequence ID" value="RDX97090.1"/>
    <property type="molecule type" value="Genomic_DNA"/>
</dbReference>
<comment type="caution">
    <text evidence="2">The sequence shown here is derived from an EMBL/GenBank/DDBJ whole genome shotgun (WGS) entry which is preliminary data.</text>
</comment>
<feature type="domain" description="DUF4218" evidence="1">
    <location>
        <begin position="22"/>
        <end position="93"/>
    </location>
</feature>
<dbReference type="AlphaFoldDB" id="A0A371H2R3"/>
<accession>A0A371H2R3</accession>
<evidence type="ECO:0000259" key="1">
    <source>
        <dbReference type="Pfam" id="PF13960"/>
    </source>
</evidence>
<dbReference type="Proteomes" id="UP000257109">
    <property type="component" value="Unassembled WGS sequence"/>
</dbReference>
<evidence type="ECO:0000313" key="2">
    <source>
        <dbReference type="EMBL" id="RDX97090.1"/>
    </source>
</evidence>
<evidence type="ECO:0000313" key="3">
    <source>
        <dbReference type="Proteomes" id="UP000257109"/>
    </source>
</evidence>
<dbReference type="InterPro" id="IPR025452">
    <property type="entry name" value="DUF4218"/>
</dbReference>
<proteinExistence type="predicted"/>